<dbReference type="AlphaFoldDB" id="A0A7W6EGV2"/>
<dbReference type="InterPro" id="IPR036761">
    <property type="entry name" value="TTHA0802/YceI-like_sf"/>
</dbReference>
<keyword evidence="6 13" id="KW-0812">Transmembrane</keyword>
<evidence type="ECO:0000256" key="12">
    <source>
        <dbReference type="ARBA" id="ARBA00037975"/>
    </source>
</evidence>
<dbReference type="GO" id="GO:0020037">
    <property type="term" value="F:heme binding"/>
    <property type="evidence" value="ECO:0007669"/>
    <property type="project" value="TreeGrafter"/>
</dbReference>
<keyword evidence="5" id="KW-0349">Heme</keyword>
<evidence type="ECO:0000313" key="15">
    <source>
        <dbReference type="EMBL" id="MBB3809645.1"/>
    </source>
</evidence>
<keyword evidence="3" id="KW-0813">Transport</keyword>
<evidence type="ECO:0000256" key="1">
    <source>
        <dbReference type="ARBA" id="ARBA00001970"/>
    </source>
</evidence>
<evidence type="ECO:0000256" key="7">
    <source>
        <dbReference type="ARBA" id="ARBA00022723"/>
    </source>
</evidence>
<dbReference type="GO" id="GO:0022904">
    <property type="term" value="P:respiratory electron transport chain"/>
    <property type="evidence" value="ECO:0007669"/>
    <property type="project" value="InterPro"/>
</dbReference>
<keyword evidence="10" id="KW-0408">Iron</keyword>
<evidence type="ECO:0000256" key="2">
    <source>
        <dbReference type="ARBA" id="ARBA00004651"/>
    </source>
</evidence>
<evidence type="ECO:0000256" key="10">
    <source>
        <dbReference type="ARBA" id="ARBA00023004"/>
    </source>
</evidence>
<feature type="transmembrane region" description="Helical" evidence="13">
    <location>
        <begin position="218"/>
        <end position="238"/>
    </location>
</feature>
<keyword evidence="16" id="KW-1185">Reference proteome</keyword>
<evidence type="ECO:0000256" key="5">
    <source>
        <dbReference type="ARBA" id="ARBA00022617"/>
    </source>
</evidence>
<organism evidence="15 16">
    <name type="scientific">Pseudochelatococcus contaminans</name>
    <dbReference type="NCBI Taxonomy" id="1538103"/>
    <lineage>
        <taxon>Bacteria</taxon>
        <taxon>Pseudomonadati</taxon>
        <taxon>Pseudomonadota</taxon>
        <taxon>Alphaproteobacteria</taxon>
        <taxon>Hyphomicrobiales</taxon>
        <taxon>Chelatococcaceae</taxon>
        <taxon>Pseudochelatococcus</taxon>
    </lineage>
</organism>
<dbReference type="EMBL" id="JACICC010000003">
    <property type="protein sequence ID" value="MBB3809645.1"/>
    <property type="molecule type" value="Genomic_DNA"/>
</dbReference>
<comment type="subcellular location">
    <subcellularLocation>
        <location evidence="2">Cell membrane</location>
        <topology evidence="2">Multi-pass membrane protein</topology>
    </subcellularLocation>
</comment>
<keyword evidence="4" id="KW-1003">Cell membrane</keyword>
<keyword evidence="9 13" id="KW-1133">Transmembrane helix</keyword>
<feature type="transmembrane region" description="Helical" evidence="13">
    <location>
        <begin position="95"/>
        <end position="115"/>
    </location>
</feature>
<comment type="similarity">
    <text evidence="12">Belongs to the cytochrome b561 family.</text>
</comment>
<keyword evidence="11 13" id="KW-0472">Membrane</keyword>
<evidence type="ECO:0000256" key="6">
    <source>
        <dbReference type="ARBA" id="ARBA00022692"/>
    </source>
</evidence>
<dbReference type="GO" id="GO:0005886">
    <property type="term" value="C:plasma membrane"/>
    <property type="evidence" value="ECO:0007669"/>
    <property type="project" value="UniProtKB-SubCell"/>
</dbReference>
<dbReference type="Pfam" id="PF01292">
    <property type="entry name" value="Ni_hydr_CYTB"/>
    <property type="match status" value="1"/>
</dbReference>
<dbReference type="Pfam" id="PF04264">
    <property type="entry name" value="YceI"/>
    <property type="match status" value="1"/>
</dbReference>
<dbReference type="InterPro" id="IPR011577">
    <property type="entry name" value="Cyt_b561_bac/Ni-Hgenase"/>
</dbReference>
<feature type="transmembrane region" description="Helical" evidence="13">
    <location>
        <begin position="12"/>
        <end position="36"/>
    </location>
</feature>
<dbReference type="SMART" id="SM00867">
    <property type="entry name" value="YceI"/>
    <property type="match status" value="1"/>
</dbReference>
<dbReference type="SUPFAM" id="SSF81342">
    <property type="entry name" value="Transmembrane di-heme cytochromes"/>
    <property type="match status" value="1"/>
</dbReference>
<evidence type="ECO:0000259" key="14">
    <source>
        <dbReference type="SMART" id="SM00867"/>
    </source>
</evidence>
<dbReference type="InterPro" id="IPR052168">
    <property type="entry name" value="Cytochrome_b561_oxidase"/>
</dbReference>
<dbReference type="RefSeq" id="WP_183751890.1">
    <property type="nucleotide sequence ID" value="NZ_JACICC010000003.1"/>
</dbReference>
<dbReference type="InterPro" id="IPR007372">
    <property type="entry name" value="Lipid/polyisoprenoid-bd_YceI"/>
</dbReference>
<sequence length="441" mass="47301">MTTERSTTRYTGIAIALHWTIAFLVIAMAAMGWWMVDAITDPSTQQAAYRVFQLHKSIGFAILALTAIRIVWRLTHPAPPLPPGMKWWEVFLAKATHIGFYGLLIAIPLTGWAYVSAGWAVSTDRPLNVATSWFGLFQVPHLPGFEGDRNAAYGAMGAHSLLVWAGVVLVALHAGAALKHQFIDRDGVLGQMVPFLRRDNDEHSGHIGKTSASSYPSMFAAVAGVLAVVAVALTGWSWSQPGPLAIAATPVAETAITVTEVAAQPSATSDAATEATATAWVIDKAASSIVFSGTHAGSPFEGRFNEWTGDIRFDPDDLSGSKAVVIIDTASARTGDATQENSIGTGEWFNSARFPQARFETSTFAALGEDRYEAKGTLTIKDKPFPVTLPFRLIIDNGVANVEGTVELDRTELDLGMFSDPAAEWVSQMIDVKIVVRAAAN</sequence>
<evidence type="ECO:0000256" key="3">
    <source>
        <dbReference type="ARBA" id="ARBA00022448"/>
    </source>
</evidence>
<evidence type="ECO:0000313" key="16">
    <source>
        <dbReference type="Proteomes" id="UP000537592"/>
    </source>
</evidence>
<dbReference type="GO" id="GO:0046872">
    <property type="term" value="F:metal ion binding"/>
    <property type="evidence" value="ECO:0007669"/>
    <property type="project" value="UniProtKB-KW"/>
</dbReference>
<dbReference type="Gene3D" id="1.20.950.20">
    <property type="entry name" value="Transmembrane di-heme cytochromes, Chain C"/>
    <property type="match status" value="1"/>
</dbReference>
<evidence type="ECO:0000256" key="4">
    <source>
        <dbReference type="ARBA" id="ARBA00022475"/>
    </source>
</evidence>
<feature type="transmembrane region" description="Helical" evidence="13">
    <location>
        <begin position="151"/>
        <end position="172"/>
    </location>
</feature>
<evidence type="ECO:0000256" key="8">
    <source>
        <dbReference type="ARBA" id="ARBA00022982"/>
    </source>
</evidence>
<feature type="transmembrane region" description="Helical" evidence="13">
    <location>
        <begin position="57"/>
        <end position="75"/>
    </location>
</feature>
<dbReference type="PANTHER" id="PTHR30529:SF1">
    <property type="entry name" value="CYTOCHROME B561 HOMOLOG 2"/>
    <property type="match status" value="1"/>
</dbReference>
<dbReference type="Gene3D" id="2.40.128.110">
    <property type="entry name" value="Lipid/polyisoprenoid-binding, YceI-like"/>
    <property type="match status" value="1"/>
</dbReference>
<reference evidence="15 16" key="1">
    <citation type="submission" date="2020-08" db="EMBL/GenBank/DDBJ databases">
        <title>Genomic Encyclopedia of Type Strains, Phase IV (KMG-IV): sequencing the most valuable type-strain genomes for metagenomic binning, comparative biology and taxonomic classification.</title>
        <authorList>
            <person name="Goeker M."/>
        </authorList>
    </citation>
    <scope>NUCLEOTIDE SEQUENCE [LARGE SCALE GENOMIC DNA]</scope>
    <source>
        <strain evidence="15 16">DSM 28760</strain>
    </source>
</reference>
<evidence type="ECO:0000256" key="9">
    <source>
        <dbReference type="ARBA" id="ARBA00022989"/>
    </source>
</evidence>
<protein>
    <submittedName>
        <fullName evidence="15">Cytochrome b561</fullName>
    </submittedName>
</protein>
<dbReference type="SUPFAM" id="SSF101874">
    <property type="entry name" value="YceI-like"/>
    <property type="match status" value="1"/>
</dbReference>
<keyword evidence="8" id="KW-0249">Electron transport</keyword>
<feature type="domain" description="Lipid/polyisoprenoid-binding YceI-like" evidence="14">
    <location>
        <begin position="279"/>
        <end position="439"/>
    </location>
</feature>
<keyword evidence="7" id="KW-0479">Metal-binding</keyword>
<dbReference type="PANTHER" id="PTHR30529">
    <property type="entry name" value="CYTOCHROME B561"/>
    <property type="match status" value="1"/>
</dbReference>
<dbReference type="Proteomes" id="UP000537592">
    <property type="component" value="Unassembled WGS sequence"/>
</dbReference>
<comment type="caution">
    <text evidence="15">The sequence shown here is derived from an EMBL/GenBank/DDBJ whole genome shotgun (WGS) entry which is preliminary data.</text>
</comment>
<accession>A0A7W6EGV2</accession>
<comment type="cofactor">
    <cofactor evidence="1">
        <name>heme b</name>
        <dbReference type="ChEBI" id="CHEBI:60344"/>
    </cofactor>
</comment>
<proteinExistence type="inferred from homology"/>
<dbReference type="GO" id="GO:0009055">
    <property type="term" value="F:electron transfer activity"/>
    <property type="evidence" value="ECO:0007669"/>
    <property type="project" value="InterPro"/>
</dbReference>
<evidence type="ECO:0000256" key="11">
    <source>
        <dbReference type="ARBA" id="ARBA00023136"/>
    </source>
</evidence>
<evidence type="ECO:0000256" key="13">
    <source>
        <dbReference type="SAM" id="Phobius"/>
    </source>
</evidence>
<name>A0A7W6EGV2_9HYPH</name>
<gene>
    <name evidence="15" type="ORF">FHS81_001727</name>
</gene>
<dbReference type="InterPro" id="IPR016174">
    <property type="entry name" value="Di-haem_cyt_TM"/>
</dbReference>